<dbReference type="PANTHER" id="PTHR43237">
    <property type="entry name" value="NADP-DEPENDENT MALIC ENZYME"/>
    <property type="match status" value="1"/>
</dbReference>
<feature type="non-terminal residue" evidence="3">
    <location>
        <position position="1"/>
    </location>
</feature>
<dbReference type="SUPFAM" id="SSF53223">
    <property type="entry name" value="Aminoacid dehydrogenase-like, N-terminal domain"/>
    <property type="match status" value="1"/>
</dbReference>
<reference evidence="3 4" key="1">
    <citation type="submission" date="2016-03" db="EMBL/GenBank/DDBJ databases">
        <title>EvidentialGene: Evidence-directed Construction of Genes on Genomes.</title>
        <authorList>
            <person name="Gilbert D.G."/>
            <person name="Choi J.-H."/>
            <person name="Mockaitis K."/>
            <person name="Colbourne J."/>
            <person name="Pfrender M."/>
        </authorList>
    </citation>
    <scope>NUCLEOTIDE SEQUENCE [LARGE SCALE GENOMIC DNA]</scope>
    <source>
        <strain evidence="3 4">Xinb3</strain>
        <tissue evidence="3">Complete organism</tissue>
    </source>
</reference>
<dbReference type="Proteomes" id="UP000076858">
    <property type="component" value="Unassembled WGS sequence"/>
</dbReference>
<evidence type="ECO:0000256" key="2">
    <source>
        <dbReference type="SAM" id="MobiDB-lite"/>
    </source>
</evidence>
<dbReference type="PANTHER" id="PTHR43237:SF4">
    <property type="entry name" value="NADP-DEPENDENT MALIC ENZYME"/>
    <property type="match status" value="1"/>
</dbReference>
<feature type="non-terminal residue" evidence="3">
    <location>
        <position position="73"/>
    </location>
</feature>
<sequence length="73" mass="7856">EQGMSEQNNKALSPAEAALRDAAREYHRSPTRGKIAVTPTKALSNQRDLSLAYSPGVAYPCLDIEADPQKAAD</sequence>
<name>A0A164IAV4_9CRUS</name>
<feature type="compositionally biased region" description="Polar residues" evidence="2">
    <location>
        <begin position="1"/>
        <end position="11"/>
    </location>
</feature>
<feature type="region of interest" description="Disordered" evidence="2">
    <location>
        <begin position="1"/>
        <end position="40"/>
    </location>
</feature>
<dbReference type="GO" id="GO:0016616">
    <property type="term" value="F:oxidoreductase activity, acting on the CH-OH group of donors, NAD or NADP as acceptor"/>
    <property type="evidence" value="ECO:0007669"/>
    <property type="project" value="InterPro"/>
</dbReference>
<evidence type="ECO:0000256" key="1">
    <source>
        <dbReference type="ARBA" id="ARBA00023002"/>
    </source>
</evidence>
<keyword evidence="4" id="KW-1185">Reference proteome</keyword>
<protein>
    <submittedName>
        <fullName evidence="3">Uncharacterized protein</fullName>
    </submittedName>
</protein>
<dbReference type="Gene3D" id="3.40.50.10380">
    <property type="entry name" value="Malic enzyme, N-terminal domain"/>
    <property type="match status" value="1"/>
</dbReference>
<organism evidence="3 4">
    <name type="scientific">Daphnia magna</name>
    <dbReference type="NCBI Taxonomy" id="35525"/>
    <lineage>
        <taxon>Eukaryota</taxon>
        <taxon>Metazoa</taxon>
        <taxon>Ecdysozoa</taxon>
        <taxon>Arthropoda</taxon>
        <taxon>Crustacea</taxon>
        <taxon>Branchiopoda</taxon>
        <taxon>Diplostraca</taxon>
        <taxon>Cladocera</taxon>
        <taxon>Anomopoda</taxon>
        <taxon>Daphniidae</taxon>
        <taxon>Daphnia</taxon>
    </lineage>
</organism>
<dbReference type="GO" id="GO:0004470">
    <property type="term" value="F:malic enzyme activity"/>
    <property type="evidence" value="ECO:0007669"/>
    <property type="project" value="InterPro"/>
</dbReference>
<keyword evidence="1" id="KW-0560">Oxidoreductase</keyword>
<feature type="compositionally biased region" description="Basic and acidic residues" evidence="2">
    <location>
        <begin position="18"/>
        <end position="28"/>
    </location>
</feature>
<proteinExistence type="predicted"/>
<dbReference type="EMBL" id="LRGB01007702">
    <property type="protein sequence ID" value="KZS01070.1"/>
    <property type="molecule type" value="Genomic_DNA"/>
</dbReference>
<comment type="caution">
    <text evidence="3">The sequence shown here is derived from an EMBL/GenBank/DDBJ whole genome shotgun (WGS) entry which is preliminary data.</text>
</comment>
<dbReference type="InterPro" id="IPR051674">
    <property type="entry name" value="Malate_Decarboxylase"/>
</dbReference>
<gene>
    <name evidence="3" type="ORF">APZ42_002385</name>
</gene>
<evidence type="ECO:0000313" key="4">
    <source>
        <dbReference type="Proteomes" id="UP000076858"/>
    </source>
</evidence>
<evidence type="ECO:0000313" key="3">
    <source>
        <dbReference type="EMBL" id="KZS01070.1"/>
    </source>
</evidence>
<dbReference type="InterPro" id="IPR046346">
    <property type="entry name" value="Aminoacid_DH-like_N_sf"/>
</dbReference>
<accession>A0A164IAV4</accession>
<dbReference type="AlphaFoldDB" id="A0A164IAV4"/>
<dbReference type="InterPro" id="IPR037062">
    <property type="entry name" value="Malic_N_dom_sf"/>
</dbReference>